<evidence type="ECO:0000313" key="6">
    <source>
        <dbReference type="EMBL" id="MDQ5770212.1"/>
    </source>
</evidence>
<protein>
    <submittedName>
        <fullName evidence="6">SdrD B-like domain-containing protein</fullName>
    </submittedName>
</protein>
<evidence type="ECO:0000256" key="3">
    <source>
        <dbReference type="ARBA" id="ARBA00022729"/>
    </source>
</evidence>
<dbReference type="NCBIfam" id="TIGR01451">
    <property type="entry name" value="B_ant_repeat"/>
    <property type="match status" value="1"/>
</dbReference>
<dbReference type="RefSeq" id="WP_308135972.1">
    <property type="nucleotide sequence ID" value="NZ_JAVFKN010000027.1"/>
</dbReference>
<dbReference type="SUPFAM" id="SSF117074">
    <property type="entry name" value="Hypothetical protein PA1324"/>
    <property type="match status" value="2"/>
</dbReference>
<keyword evidence="7" id="KW-1185">Reference proteome</keyword>
<reference evidence="6 7" key="1">
    <citation type="submission" date="2023-08" db="EMBL/GenBank/DDBJ databases">
        <title>New molecular markers tilS and rpoB for phylogenetic and monitoring studies of the genus Thiothrix biodiversity.</title>
        <authorList>
            <person name="Ravin N.V."/>
            <person name="Smolyakov D."/>
            <person name="Markov N.D."/>
            <person name="Beletsky A.V."/>
            <person name="Mardanov A.V."/>
            <person name="Rudenko T.S."/>
            <person name="Grabovich M.Y."/>
        </authorList>
    </citation>
    <scope>NUCLEOTIDE SEQUENCE [LARGE SCALE GENOMIC DNA]</scope>
    <source>
        <strain evidence="6 7">H33</strain>
    </source>
</reference>
<dbReference type="InterPro" id="IPR047589">
    <property type="entry name" value="DUF11_rpt"/>
</dbReference>
<keyword evidence="2" id="KW-0964">Secreted</keyword>
<dbReference type="Gene3D" id="2.60.40.10">
    <property type="entry name" value="Immunoglobulins"/>
    <property type="match status" value="3"/>
</dbReference>
<sequence>MIHHKPTWLGAIGVVALLPSVTLADVSGKVFRDFNANGVFDSNEMGVANVTVKAFDPSGAQAATAVSAADGTYALTLATGTDYRVEFTWGEDWLQPAAAGGTSVQFVKNGASSINFALHNPAQTVAPGATPSVVTAVQSGSVHYGTEFVLTKTPESAGSTSPTSMNAYMTPAPTVLAQEQEIGAIWGVAHDRSRQRLLAAAFVKRFARLAGNPTTIYSVPENAGTPAPWITLDASRADPHGASPDWSKDFDVIPSVGKEGLGDVDIAEDGKTVYTIDLQTRELVLIPVNTDGSAGTPSRVALPTTLANCTDSNDIRPMGLGVRDGKVFVGSVCSGESTVSGLPIASTAARKGDPSKLRGYVHVWDGATTFAPVADFALNYQRGCLNASGGACPTYAGADWQAWTPTYPFSDFVSGSGYPQPLISDIEFTQKGDMVLGLVDRFGHMDSSYSAEPPSGSFNSGQLTIAGDTLHACKTGENTWVMEKLISGDASCSTAGKGYDVSRQATIDEFYFEDDMGAIVPGNHADVGDGGIGIVLENSAIISTVMDPARNAPWSSDGKDPWESHGLHWYDSTTGAFTKGYVLVDQGQPNDQPIWGKGNGLGDVEVLYPPAPVEIGNRVWLDTNSDGIQGADEVGIDGLEVKLVCGSDQALTTTANGGQFLFSNAQGGNAPFMEYGESCTIQVDGTQTGVKDYSLTTQNADSVSDNNPLTDLRDSDAVNNAGVAEIAVTLGNAGENNHTLDIGYKNTPVITFDPPPGPDAFSCAANVRLATSVQVNGDSQAAGSTGAGVNGLITFDYAATGELAAPFSKATAGQVGAVWGLAYDTPRKKLYASAFLKRHASFGPNGLGAIYQMDGTSATPTPSLLMDLAAKGVDVGTSPRVAASGAMDDPNELPIDASKPSWDRDAFAQVGKISLGDIDISVDGNTLWAVNLKQRELVEIDLTNTTVKATHAITDPGCSNGEFRPWAVKVHDGKVWVGTVCSAETSQLAADLKAYVQAFDGTTFTTATSFALTYSKGSIGNGPGDEKWQPWKDTFTTLASGDFAIYPQPILSDIEFDMDGSLILGFMDRLGHQVGGVNYTPNYPDDDTMIQGQTGGDIIRVCNNGGKYELENNATCTSGSTAGKDKGQGPGNGEYYWGEMWDFNPFNADGGYHQETSFGGLAFKAGSGEIAVTAMNPLNPNANAGGVIWLDNATGGRAANAGVQVYRQQDGTSPYFGKASGMGDVELFCAEAALQPDLSLTKDVKPNAKRGETVIYTLTLSNTGTGAATGVSVTDSLPAGVVYVSDDGVGAYVASSGVWSVGSLAANTTKTLKITVTVK</sequence>
<dbReference type="Proteomes" id="UP001223336">
    <property type="component" value="Unassembled WGS sequence"/>
</dbReference>
<dbReference type="InterPro" id="IPR001434">
    <property type="entry name" value="OmcB-like_DUF11"/>
</dbReference>
<evidence type="ECO:0000256" key="1">
    <source>
        <dbReference type="ARBA" id="ARBA00004613"/>
    </source>
</evidence>
<dbReference type="InterPro" id="IPR033764">
    <property type="entry name" value="Sdr_B"/>
</dbReference>
<comment type="subcellular location">
    <subcellularLocation>
        <location evidence="1">Secreted</location>
    </subcellularLocation>
</comment>
<dbReference type="SUPFAM" id="SSF63825">
    <property type="entry name" value="YWTD domain"/>
    <property type="match status" value="1"/>
</dbReference>
<organism evidence="6 7">
    <name type="scientific">Thiothrix subterranea</name>
    <dbReference type="NCBI Taxonomy" id="2735563"/>
    <lineage>
        <taxon>Bacteria</taxon>
        <taxon>Pseudomonadati</taxon>
        <taxon>Pseudomonadota</taxon>
        <taxon>Gammaproteobacteria</taxon>
        <taxon>Thiotrichales</taxon>
        <taxon>Thiotrichaceae</taxon>
        <taxon>Thiothrix</taxon>
    </lineage>
</organism>
<dbReference type="Pfam" id="PF01345">
    <property type="entry name" value="DUF11"/>
    <property type="match status" value="1"/>
</dbReference>
<dbReference type="InterPro" id="IPR013783">
    <property type="entry name" value="Ig-like_fold"/>
</dbReference>
<proteinExistence type="predicted"/>
<dbReference type="PANTHER" id="PTHR34819">
    <property type="entry name" value="LARGE CYSTEINE-RICH PERIPLASMIC PROTEIN OMCB"/>
    <property type="match status" value="1"/>
</dbReference>
<evidence type="ECO:0000313" key="7">
    <source>
        <dbReference type="Proteomes" id="UP001223336"/>
    </source>
</evidence>
<feature type="domain" description="DUF11" evidence="4">
    <location>
        <begin position="1237"/>
        <end position="1318"/>
    </location>
</feature>
<comment type="caution">
    <text evidence="6">The sequence shown here is derived from an EMBL/GenBank/DDBJ whole genome shotgun (WGS) entry which is preliminary data.</text>
</comment>
<keyword evidence="3" id="KW-0732">Signal</keyword>
<dbReference type="InterPro" id="IPR051172">
    <property type="entry name" value="Chlamydia_OmcB"/>
</dbReference>
<accession>A0ABU0YEQ8</accession>
<feature type="domain" description="SD-repeat containing protein B" evidence="5">
    <location>
        <begin position="29"/>
        <end position="99"/>
    </location>
</feature>
<evidence type="ECO:0000259" key="4">
    <source>
        <dbReference type="Pfam" id="PF01345"/>
    </source>
</evidence>
<name>A0ABU0YEQ8_9GAMM</name>
<feature type="domain" description="SD-repeat containing protein B" evidence="5">
    <location>
        <begin position="614"/>
        <end position="744"/>
    </location>
</feature>
<evidence type="ECO:0000256" key="2">
    <source>
        <dbReference type="ARBA" id="ARBA00022525"/>
    </source>
</evidence>
<dbReference type="Pfam" id="PF17210">
    <property type="entry name" value="SdrD_B"/>
    <property type="match status" value="2"/>
</dbReference>
<gene>
    <name evidence="6" type="ORF">RCC75_16870</name>
</gene>
<evidence type="ECO:0000259" key="5">
    <source>
        <dbReference type="Pfam" id="PF17210"/>
    </source>
</evidence>
<dbReference type="EMBL" id="JAVFKN010000027">
    <property type="protein sequence ID" value="MDQ5770212.1"/>
    <property type="molecule type" value="Genomic_DNA"/>
</dbReference>
<dbReference type="PANTHER" id="PTHR34819:SF3">
    <property type="entry name" value="CELL SURFACE PROTEIN"/>
    <property type="match status" value="1"/>
</dbReference>